<evidence type="ECO:0000256" key="4">
    <source>
        <dbReference type="ARBA" id="ARBA00022643"/>
    </source>
</evidence>
<evidence type="ECO:0000256" key="1">
    <source>
        <dbReference type="ARBA" id="ARBA00001917"/>
    </source>
</evidence>
<dbReference type="PANTHER" id="PTHR42917:SF2">
    <property type="entry name" value="2,4-DIENOYL-COA REDUCTASE [(2E)-ENOYL-COA-PRODUCING]"/>
    <property type="match status" value="1"/>
</dbReference>
<evidence type="ECO:0000256" key="5">
    <source>
        <dbReference type="ARBA" id="ARBA00022723"/>
    </source>
</evidence>
<dbReference type="PANTHER" id="PTHR42917">
    <property type="entry name" value="2,4-DIENOYL-COA REDUCTASE"/>
    <property type="match status" value="1"/>
</dbReference>
<keyword evidence="5" id="KW-0479">Metal-binding</keyword>
<evidence type="ECO:0000256" key="6">
    <source>
        <dbReference type="ARBA" id="ARBA00023002"/>
    </source>
</evidence>
<name>A0A9D1GKP9_9FIRM</name>
<comment type="cofactor">
    <cofactor evidence="2">
        <name>[4Fe-4S] cluster</name>
        <dbReference type="ChEBI" id="CHEBI:49883"/>
    </cofactor>
</comment>
<comment type="caution">
    <text evidence="10">The sequence shown here is derived from an EMBL/GenBank/DDBJ whole genome shotgun (WGS) entry which is preliminary data.</text>
</comment>
<gene>
    <name evidence="10" type="ORF">IAB60_07380</name>
</gene>
<comment type="cofactor">
    <cofactor evidence="1">
        <name>FMN</name>
        <dbReference type="ChEBI" id="CHEBI:58210"/>
    </cofactor>
</comment>
<dbReference type="Proteomes" id="UP000886860">
    <property type="component" value="Unassembled WGS sequence"/>
</dbReference>
<reference evidence="10" key="2">
    <citation type="journal article" date="2021" name="PeerJ">
        <title>Extensive microbial diversity within the chicken gut microbiome revealed by metagenomics and culture.</title>
        <authorList>
            <person name="Gilroy R."/>
            <person name="Ravi A."/>
            <person name="Getino M."/>
            <person name="Pursley I."/>
            <person name="Horton D.L."/>
            <person name="Alikhan N.F."/>
            <person name="Baker D."/>
            <person name="Gharbi K."/>
            <person name="Hall N."/>
            <person name="Watson M."/>
            <person name="Adriaenssens E.M."/>
            <person name="Foster-Nyarko E."/>
            <person name="Jarju S."/>
            <person name="Secka A."/>
            <person name="Antonio M."/>
            <person name="Oren A."/>
            <person name="Chaudhuri R.R."/>
            <person name="La Ragione R."/>
            <person name="Hildebrand F."/>
            <person name="Pallen M.J."/>
        </authorList>
    </citation>
    <scope>NUCLEOTIDE SEQUENCE</scope>
    <source>
        <strain evidence="10">CHK123-3438</strain>
    </source>
</reference>
<accession>A0A9D1GKP9</accession>
<keyword evidence="4" id="KW-0288">FMN</keyword>
<keyword evidence="7" id="KW-0408">Iron</keyword>
<keyword evidence="3" id="KW-0285">Flavoprotein</keyword>
<evidence type="ECO:0000256" key="7">
    <source>
        <dbReference type="ARBA" id="ARBA00023004"/>
    </source>
</evidence>
<protein>
    <submittedName>
        <fullName evidence="10">NADH:flavin oxidoreductase</fullName>
    </submittedName>
</protein>
<evidence type="ECO:0000256" key="8">
    <source>
        <dbReference type="ARBA" id="ARBA00023014"/>
    </source>
</evidence>
<dbReference type="NCBIfam" id="NF045592">
    <property type="entry name" value="bili_reduct_N"/>
    <property type="match status" value="1"/>
</dbReference>
<dbReference type="GO" id="GO:0016491">
    <property type="term" value="F:oxidoreductase activity"/>
    <property type="evidence" value="ECO:0007669"/>
    <property type="project" value="UniProtKB-KW"/>
</dbReference>
<evidence type="ECO:0000259" key="9">
    <source>
        <dbReference type="Pfam" id="PF00724"/>
    </source>
</evidence>
<proteinExistence type="predicted"/>
<keyword evidence="8" id="KW-0411">Iron-sulfur</keyword>
<dbReference type="InterPro" id="IPR001155">
    <property type="entry name" value="OxRdtase_FMN_N"/>
</dbReference>
<dbReference type="GO" id="GO:0010181">
    <property type="term" value="F:FMN binding"/>
    <property type="evidence" value="ECO:0007669"/>
    <property type="project" value="InterPro"/>
</dbReference>
<dbReference type="SUPFAM" id="SSF51395">
    <property type="entry name" value="FMN-linked oxidoreductases"/>
    <property type="match status" value="1"/>
</dbReference>
<dbReference type="InterPro" id="IPR013785">
    <property type="entry name" value="Aldolase_TIM"/>
</dbReference>
<dbReference type="InterPro" id="IPR051793">
    <property type="entry name" value="NADH:flavin_oxidoreductase"/>
</dbReference>
<dbReference type="Pfam" id="PF00724">
    <property type="entry name" value="Oxidored_FMN"/>
    <property type="match status" value="1"/>
</dbReference>
<organism evidence="10 11">
    <name type="scientific">Candidatus Caccovicinus merdipullorum</name>
    <dbReference type="NCBI Taxonomy" id="2840724"/>
    <lineage>
        <taxon>Bacteria</taxon>
        <taxon>Bacillati</taxon>
        <taxon>Bacillota</taxon>
        <taxon>Clostridia</taxon>
        <taxon>Eubacteriales</taxon>
        <taxon>Candidatus Caccovicinus</taxon>
    </lineage>
</organism>
<dbReference type="AlphaFoldDB" id="A0A9D1GKP9"/>
<reference evidence="10" key="1">
    <citation type="submission" date="2020-10" db="EMBL/GenBank/DDBJ databases">
        <authorList>
            <person name="Gilroy R."/>
        </authorList>
    </citation>
    <scope>NUCLEOTIDE SEQUENCE</scope>
    <source>
        <strain evidence="10">CHK123-3438</strain>
    </source>
</reference>
<evidence type="ECO:0000256" key="2">
    <source>
        <dbReference type="ARBA" id="ARBA00001966"/>
    </source>
</evidence>
<keyword evidence="6" id="KW-0560">Oxidoreductase</keyword>
<dbReference type="GO" id="GO:0051536">
    <property type="term" value="F:iron-sulfur cluster binding"/>
    <property type="evidence" value="ECO:0007669"/>
    <property type="project" value="UniProtKB-KW"/>
</dbReference>
<dbReference type="InterPro" id="IPR054629">
    <property type="entry name" value="BilR_N"/>
</dbReference>
<sequence>MYETMFSPVCLGGVELKNRIIFAPASMGLKDEEYKEKIRKIAAGGCAMIIIGDVPVARRTVFGKSLYSRKGFSFYQDLCRIAHEQNCRICAQLHQSDSNIKGMLKYIPGVLTKRISADELRVLLNEQVSALINGMPEWKVREITSSFGPAAALAREAGFDVIQVHGDRMAGSFSSELFNQRRDCYGGKPENRARFAAEAVAAVKKAVPDMPIDYKLAVRRENPDYGKAGVLADELPVFIPILEAAGVTSFHVTLADHSRLTDTIPPAAHPDFGGEGCFLEFCDLVRGLTGLPVTGVGGLTDPDFVEAQLASGRIDCAALCRQLIADPDWPVKLKNGKKETIHRCIRCNRECLGGIQAHRGVHCIYDGKQKDDRKGQKGRNRES</sequence>
<evidence type="ECO:0000313" key="10">
    <source>
        <dbReference type="EMBL" id="HIT41899.1"/>
    </source>
</evidence>
<dbReference type="EMBL" id="DVKS01000126">
    <property type="protein sequence ID" value="HIT41899.1"/>
    <property type="molecule type" value="Genomic_DNA"/>
</dbReference>
<dbReference type="Gene3D" id="3.20.20.70">
    <property type="entry name" value="Aldolase class I"/>
    <property type="match status" value="1"/>
</dbReference>
<evidence type="ECO:0000313" key="11">
    <source>
        <dbReference type="Proteomes" id="UP000886860"/>
    </source>
</evidence>
<evidence type="ECO:0000256" key="3">
    <source>
        <dbReference type="ARBA" id="ARBA00022630"/>
    </source>
</evidence>
<feature type="domain" description="NADH:flavin oxidoreductase/NADH oxidase N-terminal" evidence="9">
    <location>
        <begin position="5"/>
        <end position="338"/>
    </location>
</feature>
<dbReference type="GO" id="GO:0046872">
    <property type="term" value="F:metal ion binding"/>
    <property type="evidence" value="ECO:0007669"/>
    <property type="project" value="UniProtKB-KW"/>
</dbReference>